<dbReference type="InterPro" id="IPR005511">
    <property type="entry name" value="SMP-30"/>
</dbReference>
<dbReference type="PANTHER" id="PTHR10907:SF47">
    <property type="entry name" value="REGUCALCIN"/>
    <property type="match status" value="1"/>
</dbReference>
<evidence type="ECO:0000256" key="2">
    <source>
        <dbReference type="PIRSR" id="PIRSR605511-1"/>
    </source>
</evidence>
<organism evidence="5 6">
    <name type="scientific">Methylorubrum populi</name>
    <dbReference type="NCBI Taxonomy" id="223967"/>
    <lineage>
        <taxon>Bacteria</taxon>
        <taxon>Pseudomonadati</taxon>
        <taxon>Pseudomonadota</taxon>
        <taxon>Alphaproteobacteria</taxon>
        <taxon>Hyphomicrobiales</taxon>
        <taxon>Methylobacteriaceae</taxon>
        <taxon>Methylorubrum</taxon>
    </lineage>
</organism>
<dbReference type="GO" id="GO:0005509">
    <property type="term" value="F:calcium ion binding"/>
    <property type="evidence" value="ECO:0007669"/>
    <property type="project" value="TreeGrafter"/>
</dbReference>
<proteinExistence type="inferred from homology"/>
<evidence type="ECO:0000313" key="6">
    <source>
        <dbReference type="Proteomes" id="UP000469949"/>
    </source>
</evidence>
<feature type="binding site" evidence="3">
    <location>
        <position position="132"/>
    </location>
    <ligand>
        <name>substrate</name>
    </ligand>
</feature>
<dbReference type="InterPro" id="IPR011042">
    <property type="entry name" value="6-blade_b-propeller_TolB-like"/>
</dbReference>
<feature type="binding site" evidence="3">
    <location>
        <position position="27"/>
    </location>
    <ligand>
        <name>a divalent metal cation</name>
        <dbReference type="ChEBI" id="CHEBI:60240"/>
    </ligand>
</feature>
<dbReference type="PRINTS" id="PR01790">
    <property type="entry name" value="SMP30FAMILY"/>
</dbReference>
<feature type="binding site" evidence="3">
    <location>
        <position position="112"/>
    </location>
    <ligand>
        <name>substrate</name>
    </ligand>
</feature>
<accession>A0A833JAV8</accession>
<dbReference type="GO" id="GO:0004341">
    <property type="term" value="F:gluconolactonase activity"/>
    <property type="evidence" value="ECO:0007669"/>
    <property type="project" value="TreeGrafter"/>
</dbReference>
<keyword evidence="3" id="KW-0479">Metal-binding</keyword>
<evidence type="ECO:0000256" key="3">
    <source>
        <dbReference type="PIRSR" id="PIRSR605511-2"/>
    </source>
</evidence>
<feature type="binding site" evidence="3">
    <location>
        <position position="114"/>
    </location>
    <ligand>
        <name>substrate</name>
    </ligand>
</feature>
<protein>
    <submittedName>
        <fullName evidence="5">Gluconolactonase family protein</fullName>
    </submittedName>
</protein>
<dbReference type="Pfam" id="PF08450">
    <property type="entry name" value="SGL"/>
    <property type="match status" value="1"/>
</dbReference>
<name>A0A833JAV8_9HYPH</name>
<comment type="similarity">
    <text evidence="1">Belongs to the SMP-30/CGR1 family.</text>
</comment>
<evidence type="ECO:0000256" key="1">
    <source>
        <dbReference type="ARBA" id="ARBA00008853"/>
    </source>
</evidence>
<sequence>MSPKKASDLADSPSIRVLDPSRCHLGEGPSYDPATDTAWWVDILENRLFELPLREGAGPAKVHALPFMASDVAAIDAERHLLSAEDGLYLRTTRDGRLSLLCPLEAGDAGTRSNDGRVHPSGALWISTMGRDAEPGRGAIYHVAGTRVTRLFSGLTIPNGIAFSPDGATGYFVDTDEGVLRRVALDPATGLPVAEPETHYDHSGGEGGIDGAAVDAEGLIWTARFGGACLDAYSPAGERVRSVPVPVRQPTCPTFAGRGLDHLLVTAAYEGMDAAERAADPEHGRTLLVALGTRGLLEPAFRLDA</sequence>
<dbReference type="PANTHER" id="PTHR10907">
    <property type="entry name" value="REGUCALCIN"/>
    <property type="match status" value="1"/>
</dbReference>
<dbReference type="GO" id="GO:0019853">
    <property type="term" value="P:L-ascorbic acid biosynthetic process"/>
    <property type="evidence" value="ECO:0007669"/>
    <property type="project" value="TreeGrafter"/>
</dbReference>
<feature type="binding site" evidence="3">
    <location>
        <position position="210"/>
    </location>
    <ligand>
        <name>a divalent metal cation</name>
        <dbReference type="ChEBI" id="CHEBI:60240"/>
    </ligand>
</feature>
<comment type="caution">
    <text evidence="5">The sequence shown here is derived from an EMBL/GenBank/DDBJ whole genome shotgun (WGS) entry which is preliminary data.</text>
</comment>
<gene>
    <name evidence="5" type="ORF">F8B43_1103</name>
</gene>
<comment type="cofactor">
    <cofactor evidence="3">
        <name>Zn(2+)</name>
        <dbReference type="ChEBI" id="CHEBI:29105"/>
    </cofactor>
    <text evidence="3">Binds 1 divalent metal cation per subunit.</text>
</comment>
<dbReference type="Gene3D" id="2.120.10.30">
    <property type="entry name" value="TolB, C-terminal domain"/>
    <property type="match status" value="1"/>
</dbReference>
<feature type="domain" description="SMP-30/Gluconolactonase/LRE-like region" evidence="4">
    <location>
        <begin position="25"/>
        <end position="268"/>
    </location>
</feature>
<evidence type="ECO:0000313" key="5">
    <source>
        <dbReference type="EMBL" id="KAB7786749.1"/>
    </source>
</evidence>
<feature type="binding site" evidence="3">
    <location>
        <position position="159"/>
    </location>
    <ligand>
        <name>a divalent metal cation</name>
        <dbReference type="ChEBI" id="CHEBI:60240"/>
    </ligand>
</feature>
<reference evidence="5 6" key="1">
    <citation type="submission" date="2019-10" db="EMBL/GenBank/DDBJ databases">
        <title>Draft Genome Sequence of the Caffeine Degrading Methylotroph Methylorubrum populi PINKEL.</title>
        <authorList>
            <person name="Dawson S.C."/>
            <person name="Zhang X."/>
            <person name="Wright M.E."/>
            <person name="Sharma G."/>
            <person name="Langner J.T."/>
            <person name="Ditty J.L."/>
            <person name="Subuyuj G.A."/>
        </authorList>
    </citation>
    <scope>NUCLEOTIDE SEQUENCE [LARGE SCALE GENOMIC DNA]</scope>
    <source>
        <strain evidence="5 6">Pinkel</strain>
    </source>
</reference>
<evidence type="ECO:0000259" key="4">
    <source>
        <dbReference type="Pfam" id="PF08450"/>
    </source>
</evidence>
<dbReference type="InterPro" id="IPR013658">
    <property type="entry name" value="SGL"/>
</dbReference>
<keyword evidence="3" id="KW-0862">Zinc</keyword>
<feature type="active site" description="Proton donor/acceptor" evidence="2">
    <location>
        <position position="210"/>
    </location>
</feature>
<dbReference type="AlphaFoldDB" id="A0A833JAV8"/>
<dbReference type="EMBL" id="WEKV01000006">
    <property type="protein sequence ID" value="KAB7786749.1"/>
    <property type="molecule type" value="Genomic_DNA"/>
</dbReference>
<dbReference type="SUPFAM" id="SSF63829">
    <property type="entry name" value="Calcium-dependent phosphotriesterase"/>
    <property type="match status" value="1"/>
</dbReference>
<dbReference type="Proteomes" id="UP000469949">
    <property type="component" value="Unassembled WGS sequence"/>
</dbReference>